<protein>
    <recommendedName>
        <fullName evidence="4">Mitochondrial-processing peptidase subunit alpha</fullName>
    </recommendedName>
    <alternativeName>
        <fullName evidence="7">Alpha-MPP</fullName>
    </alternativeName>
    <alternativeName>
        <fullName evidence="8">Inactive zinc metalloprotease alpha</fullName>
    </alternativeName>
</protein>
<keyword evidence="11" id="KW-1185">Reference proteome</keyword>
<evidence type="ECO:0000256" key="8">
    <source>
        <dbReference type="ARBA" id="ARBA00032315"/>
    </source>
</evidence>
<dbReference type="InterPro" id="IPR011249">
    <property type="entry name" value="Metalloenz_LuxS/M16"/>
</dbReference>
<dbReference type="GO" id="GO:0005759">
    <property type="term" value="C:mitochondrial matrix"/>
    <property type="evidence" value="ECO:0007669"/>
    <property type="project" value="UniProtKB-SubCell"/>
</dbReference>
<dbReference type="GO" id="GO:0006627">
    <property type="term" value="P:protein processing involved in protein targeting to mitochondrion"/>
    <property type="evidence" value="ECO:0007669"/>
    <property type="project" value="TreeGrafter"/>
</dbReference>
<dbReference type="SUPFAM" id="SSF63411">
    <property type="entry name" value="LuxS/MPP-like metallohydrolase"/>
    <property type="match status" value="2"/>
</dbReference>
<comment type="subcellular location">
    <subcellularLocation>
        <location evidence="2">Mitochondrion matrix</location>
    </subcellularLocation>
</comment>
<dbReference type="InterPro" id="IPR011765">
    <property type="entry name" value="Pept_M16_N"/>
</dbReference>
<evidence type="ECO:0000256" key="4">
    <source>
        <dbReference type="ARBA" id="ARBA00016741"/>
    </source>
</evidence>
<feature type="domain" description="Peptidase M16 N-terminal" evidence="9">
    <location>
        <begin position="77"/>
        <end position="226"/>
    </location>
</feature>
<evidence type="ECO:0000256" key="5">
    <source>
        <dbReference type="ARBA" id="ARBA00022946"/>
    </source>
</evidence>
<dbReference type="PROSITE" id="PS00143">
    <property type="entry name" value="INSULINASE"/>
    <property type="match status" value="1"/>
</dbReference>
<dbReference type="GO" id="GO:0004222">
    <property type="term" value="F:metalloendopeptidase activity"/>
    <property type="evidence" value="ECO:0007669"/>
    <property type="project" value="InterPro"/>
</dbReference>
<dbReference type="Proteomes" id="UP000527355">
    <property type="component" value="Unassembled WGS sequence"/>
</dbReference>
<keyword evidence="5" id="KW-0809">Transit peptide</keyword>
<reference evidence="10 11" key="1">
    <citation type="journal article" date="2020" name="Nature">
        <title>Six reference-quality genomes reveal evolution of bat adaptations.</title>
        <authorList>
            <person name="Jebb D."/>
            <person name="Huang Z."/>
            <person name="Pippel M."/>
            <person name="Hughes G.M."/>
            <person name="Lavrichenko K."/>
            <person name="Devanna P."/>
            <person name="Winkler S."/>
            <person name="Jermiin L.S."/>
            <person name="Skirmuntt E.C."/>
            <person name="Katzourakis A."/>
            <person name="Burkitt-Gray L."/>
            <person name="Ray D.A."/>
            <person name="Sullivan K.A.M."/>
            <person name="Roscito J.G."/>
            <person name="Kirilenko B.M."/>
            <person name="Davalos L.M."/>
            <person name="Corthals A.P."/>
            <person name="Power M.L."/>
            <person name="Jones G."/>
            <person name="Ransome R.D."/>
            <person name="Dechmann D.K.N."/>
            <person name="Locatelli A.G."/>
            <person name="Puechmaille S.J."/>
            <person name="Fedrigo O."/>
            <person name="Jarvis E.D."/>
            <person name="Hiller M."/>
            <person name="Vernes S.C."/>
            <person name="Myers E.W."/>
            <person name="Teeling E.C."/>
        </authorList>
    </citation>
    <scope>NUCLEOTIDE SEQUENCE [LARGE SCALE GENOMIC DNA]</scope>
    <source>
        <strain evidence="10">MMyoMyo1</strain>
        <tissue evidence="10">Flight muscle</tissue>
    </source>
</reference>
<accession>A0A7J7QYW7</accession>
<proteinExistence type="inferred from homology"/>
<name>A0A7J7QYW7_MYOMY</name>
<dbReference type="InterPro" id="IPR050361">
    <property type="entry name" value="MPP/UQCRC_Complex"/>
</dbReference>
<evidence type="ECO:0000256" key="1">
    <source>
        <dbReference type="ARBA" id="ARBA00002123"/>
    </source>
</evidence>
<dbReference type="PANTHER" id="PTHR11851">
    <property type="entry name" value="METALLOPROTEASE"/>
    <property type="match status" value="1"/>
</dbReference>
<dbReference type="FunFam" id="3.30.830.10:FF:000014">
    <property type="entry name" value="Mitochondrial-processing peptidase alpha subunit, mitochondrial"/>
    <property type="match status" value="1"/>
</dbReference>
<comment type="caution">
    <text evidence="10">The sequence shown here is derived from an EMBL/GenBank/DDBJ whole genome shotgun (WGS) entry which is preliminary data.</text>
</comment>
<evidence type="ECO:0000313" key="10">
    <source>
        <dbReference type="EMBL" id="KAF6269121.1"/>
    </source>
</evidence>
<dbReference type="PANTHER" id="PTHR11851:SF49">
    <property type="entry name" value="MITOCHONDRIAL-PROCESSING PEPTIDASE SUBUNIT ALPHA"/>
    <property type="match status" value="1"/>
</dbReference>
<organism evidence="10 11">
    <name type="scientific">Myotis myotis</name>
    <name type="common">Greater mouse-eared bat</name>
    <name type="synonym">Vespertilio myotis</name>
    <dbReference type="NCBI Taxonomy" id="51298"/>
    <lineage>
        <taxon>Eukaryota</taxon>
        <taxon>Metazoa</taxon>
        <taxon>Chordata</taxon>
        <taxon>Craniata</taxon>
        <taxon>Vertebrata</taxon>
        <taxon>Euteleostomi</taxon>
        <taxon>Mammalia</taxon>
        <taxon>Eutheria</taxon>
        <taxon>Laurasiatheria</taxon>
        <taxon>Chiroptera</taxon>
        <taxon>Yangochiroptera</taxon>
        <taxon>Vespertilionidae</taxon>
        <taxon>Myotis</taxon>
    </lineage>
</organism>
<sequence length="351" mass="38855">MAAVVLAATRLLRGSRAWGRSRLRFRALGDRQFSSGGAYPSVPLSAPLPGVPTPVFATADGQEKFETKVTTLDNGLRVASQSKFGQFCTVGVLINSGSRYEAKYLSGIAHFLEKLAFSSTDRFDSKDSILLTLEKHGGICDCQASRDTTMYAVSADSKGLDTVVGLLADVVLHPRLTEEEIEMARMAVQFELEDLSMRPDPEPLLTEMIHEAAYRENTVGLHRFCPAENIAKIITKEFILMGGTVDVVELERAKTQLMSMLMMNLEARPVIFEDVGRQVLATRSRKLPHELCALIRDVRPEDIRRVASKMLRGKPAVAALGDLSDLPSYEHIQAALSSRDGRLPRTYRLFR</sequence>
<dbReference type="AlphaFoldDB" id="A0A7J7QYW7"/>
<evidence type="ECO:0000256" key="3">
    <source>
        <dbReference type="ARBA" id="ARBA00007261"/>
    </source>
</evidence>
<evidence type="ECO:0000313" key="11">
    <source>
        <dbReference type="Proteomes" id="UP000527355"/>
    </source>
</evidence>
<evidence type="ECO:0000259" key="9">
    <source>
        <dbReference type="Pfam" id="PF00675"/>
    </source>
</evidence>
<keyword evidence="6" id="KW-0496">Mitochondrion</keyword>
<gene>
    <name evidence="10" type="ORF">mMyoMyo1_015427</name>
</gene>
<comment type="function">
    <text evidence="1">Substrate recognition and binding subunit of the essential mitochondrial processing protease (MPP), which cleaves the mitochondrial sequence off newly imported precursors proteins.</text>
</comment>
<dbReference type="GO" id="GO:0046872">
    <property type="term" value="F:metal ion binding"/>
    <property type="evidence" value="ECO:0007669"/>
    <property type="project" value="InterPro"/>
</dbReference>
<dbReference type="Pfam" id="PF00675">
    <property type="entry name" value="Peptidase_M16"/>
    <property type="match status" value="1"/>
</dbReference>
<dbReference type="Gene3D" id="3.30.830.10">
    <property type="entry name" value="Metalloenzyme, LuxS/M16 peptidase-like"/>
    <property type="match status" value="2"/>
</dbReference>
<evidence type="ECO:0000256" key="7">
    <source>
        <dbReference type="ARBA" id="ARBA00030006"/>
    </source>
</evidence>
<dbReference type="VEuPathDB" id="HostDB:GeneID_118655243"/>
<evidence type="ECO:0000256" key="6">
    <source>
        <dbReference type="ARBA" id="ARBA00023128"/>
    </source>
</evidence>
<dbReference type="InterPro" id="IPR001431">
    <property type="entry name" value="Pept_M16_Zn_BS"/>
</dbReference>
<dbReference type="EMBL" id="JABWUV010000044">
    <property type="protein sequence ID" value="KAF6269121.1"/>
    <property type="molecule type" value="Genomic_DNA"/>
</dbReference>
<comment type="similarity">
    <text evidence="3">Belongs to the peptidase M16 family.</text>
</comment>
<evidence type="ECO:0000256" key="2">
    <source>
        <dbReference type="ARBA" id="ARBA00004305"/>
    </source>
</evidence>